<dbReference type="AlphaFoldDB" id="A0A6D0I8M5"/>
<evidence type="ECO:0000256" key="3">
    <source>
        <dbReference type="ARBA" id="ARBA00022475"/>
    </source>
</evidence>
<name>A0A6D0I8M5_ECOLX</name>
<evidence type="ECO:0000313" key="10">
    <source>
        <dbReference type="Proteomes" id="UP000430387"/>
    </source>
</evidence>
<keyword evidence="7" id="KW-1133">Transmembrane helix</keyword>
<dbReference type="RefSeq" id="WP_089513986.1">
    <property type="nucleotide sequence ID" value="NZ_JAXATM010000003.1"/>
</dbReference>
<keyword evidence="4" id="KW-0997">Cell inner membrane</keyword>
<evidence type="ECO:0000256" key="6">
    <source>
        <dbReference type="ARBA" id="ARBA00022692"/>
    </source>
</evidence>
<comment type="caution">
    <text evidence="9">The sequence shown here is derived from an EMBL/GenBank/DDBJ whole genome shotgun (WGS) entry which is preliminary data.</text>
</comment>
<keyword evidence="3" id="KW-1003">Cell membrane</keyword>
<proteinExistence type="inferred from homology"/>
<evidence type="ECO:0000256" key="4">
    <source>
        <dbReference type="ARBA" id="ARBA00022519"/>
    </source>
</evidence>
<evidence type="ECO:0000256" key="7">
    <source>
        <dbReference type="ARBA" id="ARBA00022989"/>
    </source>
</evidence>
<dbReference type="Proteomes" id="UP000430387">
    <property type="component" value="Unassembled WGS sequence"/>
</dbReference>
<dbReference type="GO" id="GO:0005886">
    <property type="term" value="C:plasma membrane"/>
    <property type="evidence" value="ECO:0007669"/>
    <property type="project" value="UniProtKB-SubCell"/>
</dbReference>
<evidence type="ECO:0000256" key="8">
    <source>
        <dbReference type="ARBA" id="ARBA00023136"/>
    </source>
</evidence>
<evidence type="ECO:0000313" key="9">
    <source>
        <dbReference type="EMBL" id="MWR13071.1"/>
    </source>
</evidence>
<sequence length="46" mass="5234">MTQIPLKTLLLCLTTVAIIWILHTSPCELRFRFAGTEIAAFLQCKQ</sequence>
<accession>A0A6D0I8M5</accession>
<protein>
    <submittedName>
        <fullName evidence="9">Hok/Gef family protein</fullName>
    </submittedName>
</protein>
<dbReference type="Pfam" id="PF01848">
    <property type="entry name" value="HOK_GEF"/>
    <property type="match status" value="1"/>
</dbReference>
<gene>
    <name evidence="9" type="ORF">GQA06_04505</name>
</gene>
<keyword evidence="5" id="KW-1277">Toxin-antitoxin system</keyword>
<keyword evidence="6" id="KW-0812">Transmembrane</keyword>
<evidence type="ECO:0000256" key="2">
    <source>
        <dbReference type="ARBA" id="ARBA00008629"/>
    </source>
</evidence>
<dbReference type="EMBL" id="WTQJ01000037">
    <property type="protein sequence ID" value="MWR13071.1"/>
    <property type="molecule type" value="Genomic_DNA"/>
</dbReference>
<reference evidence="9 10" key="1">
    <citation type="submission" date="2019-12" db="EMBL/GenBank/DDBJ databases">
        <title>Enteriobacteria Tanzani isolates_8377-8380.</title>
        <authorList>
            <person name="Subbiah M."/>
            <person name="Call D."/>
        </authorList>
    </citation>
    <scope>NUCLEOTIDE SEQUENCE [LARGE SCALE GENOMIC DNA]</scope>
    <source>
        <strain evidence="9 10">8380wG1</strain>
    </source>
</reference>
<keyword evidence="8" id="KW-0472">Membrane</keyword>
<evidence type="ECO:0000256" key="5">
    <source>
        <dbReference type="ARBA" id="ARBA00022649"/>
    </source>
</evidence>
<dbReference type="InterPro" id="IPR000021">
    <property type="entry name" value="Hok/gef_toxin"/>
</dbReference>
<organism evidence="9 10">
    <name type="scientific">Escherichia coli</name>
    <dbReference type="NCBI Taxonomy" id="562"/>
    <lineage>
        <taxon>Bacteria</taxon>
        <taxon>Pseudomonadati</taxon>
        <taxon>Pseudomonadota</taxon>
        <taxon>Gammaproteobacteria</taxon>
        <taxon>Enterobacterales</taxon>
        <taxon>Enterobacteriaceae</taxon>
        <taxon>Escherichia</taxon>
    </lineage>
</organism>
<evidence type="ECO:0000256" key="1">
    <source>
        <dbReference type="ARBA" id="ARBA00004377"/>
    </source>
</evidence>
<comment type="subcellular location">
    <subcellularLocation>
        <location evidence="1">Cell inner membrane</location>
        <topology evidence="1">Single-pass membrane protein</topology>
    </subcellularLocation>
</comment>
<comment type="similarity">
    <text evidence="2">Belongs to the Hok/Gef family.</text>
</comment>